<dbReference type="Proteomes" id="UP001281305">
    <property type="component" value="Chromosome"/>
</dbReference>
<dbReference type="InterPro" id="IPR036873">
    <property type="entry name" value="Rhodanese-like_dom_sf"/>
</dbReference>
<evidence type="ECO:0000313" key="3">
    <source>
        <dbReference type="Proteomes" id="UP001281305"/>
    </source>
</evidence>
<dbReference type="InterPro" id="IPR001763">
    <property type="entry name" value="Rhodanese-like_dom"/>
</dbReference>
<gene>
    <name evidence="2" type="ORF">RZS32_005765</name>
</gene>
<dbReference type="CDD" id="cd00158">
    <property type="entry name" value="RHOD"/>
    <property type="match status" value="1"/>
</dbReference>
<dbReference type="Gene3D" id="3.40.250.10">
    <property type="entry name" value="Rhodanese-like domain"/>
    <property type="match status" value="1"/>
</dbReference>
<dbReference type="PROSITE" id="PS50206">
    <property type="entry name" value="RHODANESE_3"/>
    <property type="match status" value="1"/>
</dbReference>
<proteinExistence type="predicted"/>
<feature type="domain" description="Rhodanese" evidence="1">
    <location>
        <begin position="2"/>
        <end position="95"/>
    </location>
</feature>
<accession>A0ABZ2TLP3</accession>
<evidence type="ECO:0000313" key="2">
    <source>
        <dbReference type="EMBL" id="WYK19375.1"/>
    </source>
</evidence>
<name>A0ABZ2TLP3_9RHOB</name>
<evidence type="ECO:0000259" key="1">
    <source>
        <dbReference type="PROSITE" id="PS50206"/>
    </source>
</evidence>
<protein>
    <submittedName>
        <fullName evidence="2">Rhodanese-like domain-containing protein</fullName>
    </submittedName>
</protein>
<keyword evidence="3" id="KW-1185">Reference proteome</keyword>
<reference evidence="2 3" key="1">
    <citation type="submission" date="2024-02" db="EMBL/GenBank/DDBJ databases">
        <title>Roseovarius strain W115 nov., isolated from a marine algae.</title>
        <authorList>
            <person name="Lee M.W."/>
            <person name="Lee J.K."/>
            <person name="Kim J.M."/>
            <person name="Choi D.G."/>
            <person name="Baek J.H."/>
            <person name="Bayburt H."/>
            <person name="Jung J.J."/>
            <person name="Han D.M."/>
            <person name="Jeon C.O."/>
        </authorList>
    </citation>
    <scope>NUCLEOTIDE SEQUENCE [LARGE SCALE GENOMIC DNA]</scope>
    <source>
        <strain evidence="2 3">W115</strain>
    </source>
</reference>
<sequence length="98" mass="10516">MIDIRRPDEWQKTGVGEGAHPIDMRRKDFVAALDEVTGGDKAAPVALICARGVRSARLSNRLTEAGYSNIIDVPEGMLGSPAGPGWIKSGLPLREFEG</sequence>
<organism evidence="2 3">
    <name type="scientific">Roseovarius rhodophyticola</name>
    <dbReference type="NCBI Taxonomy" id="3080827"/>
    <lineage>
        <taxon>Bacteria</taxon>
        <taxon>Pseudomonadati</taxon>
        <taxon>Pseudomonadota</taxon>
        <taxon>Alphaproteobacteria</taxon>
        <taxon>Rhodobacterales</taxon>
        <taxon>Roseobacteraceae</taxon>
        <taxon>Roseovarius</taxon>
    </lineage>
</organism>
<dbReference type="Pfam" id="PF00581">
    <property type="entry name" value="Rhodanese"/>
    <property type="match status" value="1"/>
</dbReference>
<dbReference type="RefSeq" id="WP_339106837.1">
    <property type="nucleotide sequence ID" value="NZ_CP146606.1"/>
</dbReference>
<dbReference type="SUPFAM" id="SSF52821">
    <property type="entry name" value="Rhodanese/Cell cycle control phosphatase"/>
    <property type="match status" value="1"/>
</dbReference>
<dbReference type="EMBL" id="CP146606">
    <property type="protein sequence ID" value="WYK19375.1"/>
    <property type="molecule type" value="Genomic_DNA"/>
</dbReference>